<dbReference type="EnsemblPlants" id="ONIVA02G29000.1">
    <property type="protein sequence ID" value="ONIVA02G29000.1"/>
    <property type="gene ID" value="ONIVA02G29000"/>
</dbReference>
<evidence type="ECO:0000313" key="1">
    <source>
        <dbReference type="EnsemblPlants" id="ONIVA02G29000.1"/>
    </source>
</evidence>
<keyword evidence="2" id="KW-1185">Reference proteome</keyword>
<dbReference type="OMA" id="LWKSANH"/>
<organism evidence="1">
    <name type="scientific">Oryza nivara</name>
    <name type="common">Indian wild rice</name>
    <name type="synonym">Oryza sativa f. spontanea</name>
    <dbReference type="NCBI Taxonomy" id="4536"/>
    <lineage>
        <taxon>Eukaryota</taxon>
        <taxon>Viridiplantae</taxon>
        <taxon>Streptophyta</taxon>
        <taxon>Embryophyta</taxon>
        <taxon>Tracheophyta</taxon>
        <taxon>Spermatophyta</taxon>
        <taxon>Magnoliopsida</taxon>
        <taxon>Liliopsida</taxon>
        <taxon>Poales</taxon>
        <taxon>Poaceae</taxon>
        <taxon>BOP clade</taxon>
        <taxon>Oryzoideae</taxon>
        <taxon>Oryzeae</taxon>
        <taxon>Oryzinae</taxon>
        <taxon>Oryza</taxon>
    </lineage>
</organism>
<proteinExistence type="predicted"/>
<evidence type="ECO:0000313" key="2">
    <source>
        <dbReference type="Proteomes" id="UP000006591"/>
    </source>
</evidence>
<name>A0A0E0GAM8_ORYNI</name>
<accession>A0A0E0GAM8</accession>
<evidence type="ECO:0008006" key="3">
    <source>
        <dbReference type="Google" id="ProtNLM"/>
    </source>
</evidence>
<reference evidence="1" key="2">
    <citation type="submission" date="2018-04" db="EMBL/GenBank/DDBJ databases">
        <title>OnivRS2 (Oryza nivara Reference Sequence Version 2).</title>
        <authorList>
            <person name="Zhang J."/>
            <person name="Kudrna D."/>
            <person name="Lee S."/>
            <person name="Talag J."/>
            <person name="Rajasekar S."/>
            <person name="Welchert J."/>
            <person name="Hsing Y.-I."/>
            <person name="Wing R.A."/>
        </authorList>
    </citation>
    <scope>NUCLEOTIDE SEQUENCE [LARGE SCALE GENOMIC DNA]</scope>
    <source>
        <strain evidence="1">SL10</strain>
    </source>
</reference>
<dbReference type="Gramene" id="ONIVA02G29000.1">
    <property type="protein sequence ID" value="ONIVA02G29000.1"/>
    <property type="gene ID" value="ONIVA02G29000"/>
</dbReference>
<dbReference type="STRING" id="4536.A0A0E0GAM8"/>
<dbReference type="HOGENOM" id="CLU_2053450_0_0_1"/>
<sequence>MDLNCNKVIRSPNCLPVNEPSFHNWLCESRMKIGERHRRGFDTVVTLMAWTIWKERNNRIFNQQQKSWTEVVKAMAEEAMLWKSANHGIPARSTMLFACCNSCARSSNGFTNYHKEIDSS</sequence>
<reference evidence="1" key="1">
    <citation type="submission" date="2015-04" db="UniProtKB">
        <authorList>
            <consortium name="EnsemblPlants"/>
        </authorList>
    </citation>
    <scope>IDENTIFICATION</scope>
    <source>
        <strain evidence="1">SL10</strain>
    </source>
</reference>
<protein>
    <recommendedName>
        <fullName evidence="3">Reverse transcriptase zinc-binding domain-containing protein</fullName>
    </recommendedName>
</protein>
<dbReference type="Proteomes" id="UP000006591">
    <property type="component" value="Chromosome 2"/>
</dbReference>
<dbReference type="AlphaFoldDB" id="A0A0E0GAM8"/>